<feature type="transmembrane region" description="Helical" evidence="1">
    <location>
        <begin position="436"/>
        <end position="459"/>
    </location>
</feature>
<dbReference type="CDD" id="cd00519">
    <property type="entry name" value="Lipase_3"/>
    <property type="match status" value="1"/>
</dbReference>
<gene>
    <name evidence="3" type="ORF">THRCLA_03297</name>
</gene>
<dbReference type="InterPro" id="IPR051218">
    <property type="entry name" value="Sec_MonoDiacylglyc_Lipase"/>
</dbReference>
<feature type="transmembrane region" description="Helical" evidence="1">
    <location>
        <begin position="258"/>
        <end position="282"/>
    </location>
</feature>
<feature type="non-terminal residue" evidence="3">
    <location>
        <position position="1"/>
    </location>
</feature>
<accession>A0A1W0A2H2</accession>
<dbReference type="EMBL" id="JNBS01000608">
    <property type="protein sequence ID" value="OQS04473.1"/>
    <property type="molecule type" value="Genomic_DNA"/>
</dbReference>
<evidence type="ECO:0000313" key="4">
    <source>
        <dbReference type="Proteomes" id="UP000243217"/>
    </source>
</evidence>
<evidence type="ECO:0000313" key="3">
    <source>
        <dbReference type="EMBL" id="OQS04473.1"/>
    </source>
</evidence>
<feature type="transmembrane region" description="Helical" evidence="1">
    <location>
        <begin position="329"/>
        <end position="346"/>
    </location>
</feature>
<dbReference type="Proteomes" id="UP000243217">
    <property type="component" value="Unassembled WGS sequence"/>
</dbReference>
<feature type="domain" description="Fungal lipase-type" evidence="2">
    <location>
        <begin position="610"/>
        <end position="771"/>
    </location>
</feature>
<feature type="transmembrane region" description="Helical" evidence="1">
    <location>
        <begin position="76"/>
        <end position="97"/>
    </location>
</feature>
<dbReference type="PANTHER" id="PTHR45856:SF11">
    <property type="entry name" value="FUNGAL LIPASE-LIKE DOMAIN-CONTAINING PROTEIN"/>
    <property type="match status" value="1"/>
</dbReference>
<feature type="transmembrane region" description="Helical" evidence="1">
    <location>
        <begin position="294"/>
        <end position="317"/>
    </location>
</feature>
<dbReference type="AlphaFoldDB" id="A0A1W0A2H2"/>
<dbReference type="Gene3D" id="3.40.50.1820">
    <property type="entry name" value="alpha/beta hydrolase"/>
    <property type="match status" value="1"/>
</dbReference>
<reference evidence="3 4" key="1">
    <citation type="journal article" date="2014" name="Genome Biol. Evol.">
        <title>The secreted proteins of Achlya hypogyna and Thraustotheca clavata identify the ancestral oomycete secretome and reveal gene acquisitions by horizontal gene transfer.</title>
        <authorList>
            <person name="Misner I."/>
            <person name="Blouin N."/>
            <person name="Leonard G."/>
            <person name="Richards T.A."/>
            <person name="Lane C.E."/>
        </authorList>
    </citation>
    <scope>NUCLEOTIDE SEQUENCE [LARGE SCALE GENOMIC DNA]</scope>
    <source>
        <strain evidence="3 4">ATCC 34112</strain>
    </source>
</reference>
<dbReference type="Pfam" id="PF01764">
    <property type="entry name" value="Lipase_3"/>
    <property type="match status" value="1"/>
</dbReference>
<name>A0A1W0A2H2_9STRA</name>
<keyword evidence="4" id="KW-1185">Reference proteome</keyword>
<keyword evidence="1" id="KW-1133">Transmembrane helix</keyword>
<evidence type="ECO:0000256" key="1">
    <source>
        <dbReference type="SAM" id="Phobius"/>
    </source>
</evidence>
<proteinExistence type="predicted"/>
<keyword evidence="1" id="KW-0472">Membrane</keyword>
<dbReference type="SUPFAM" id="SSF53474">
    <property type="entry name" value="alpha/beta-Hydrolases"/>
    <property type="match status" value="1"/>
</dbReference>
<feature type="transmembrane region" description="Helical" evidence="1">
    <location>
        <begin position="358"/>
        <end position="377"/>
    </location>
</feature>
<feature type="transmembrane region" description="Helical" evidence="1">
    <location>
        <begin position="389"/>
        <end position="407"/>
    </location>
</feature>
<dbReference type="PANTHER" id="PTHR45856">
    <property type="entry name" value="ALPHA/BETA-HYDROLASES SUPERFAMILY PROTEIN"/>
    <property type="match status" value="1"/>
</dbReference>
<keyword evidence="1" id="KW-0812">Transmembrane</keyword>
<dbReference type="OrthoDB" id="194358at2759"/>
<comment type="caution">
    <text evidence="3">The sequence shown here is derived from an EMBL/GenBank/DDBJ whole genome shotgun (WGS) entry which is preliminary data.</text>
</comment>
<dbReference type="GO" id="GO:0006629">
    <property type="term" value="P:lipid metabolic process"/>
    <property type="evidence" value="ECO:0007669"/>
    <property type="project" value="InterPro"/>
</dbReference>
<evidence type="ECO:0000259" key="2">
    <source>
        <dbReference type="Pfam" id="PF01764"/>
    </source>
</evidence>
<sequence>LKTAVFAKEDFIEMDRMMMDMDTVHRPLLFESKGYASSQLLLDDANWQKRRPEKDKYLQGPSTPLIRLETLTSMTATIVLGISYLAFCVAFALPYLYSTAYMQTKISLPGDVCTPKTSIDTPCTYIDYHTANAWYAANVSNVSWFAGSMQLGIDVSHLEQHEQTYVLEYDVYVYGGQFPFGRQSRHKPIFTIVNQTVWLLCSRNSSCDHQVLFDIAQVNEGLGGNGYGSYLILLVYHDYYPHLFAKKVQYAFSYTKPIVFFGQLLTRTLLLVGTLISILYWYRAIPNMLRSQRQIVFILLVLTLWQNPVYVIAQWFGDVSSSVRLSANFVQAWAGALFRGLWIFIMEHPASPKAGKQWPKYNFMIIFGVMQTMQSLLRDPTLGHEPEVETAYIILGVGLIFLNWYWLRWMVDVCFETTAVLKTFSYMSTRHDQLSFRFLCFESLLLLLDIFLLSVVQVFRLFSVVMSKEASSSVEKLRRACVMVLGTTANDIPLLSFVVFFAILVALTMWVHQPAPSIESTSLLFRSTAFYVQEAHQRDIDSHVFCLETAEWLVQLAWQAYFDPLGNPSASGAGVQSIENYGFELVAHLRHELLDTHAIVCLNLKKMQLVVAFRGSVSKAHWKTNMRFHQVPIYIESMQNQRRNRRRNRSWRERFEFCAARIPLINQALPRVHSGFWKAYAAVRHELKETLHLLFQEHSDLSVYITGHSMGGALAICAAYDCAVHFNIPNIHMYNFGGPRVGNPAFVRQYNNKVPNSFRIVFDGDLVAGIPRFWGLYEHVGSEVAIDDAGNVIVDPSFVERRLLVSSKTKVASHATLVYRTGLRNCMDNLLF</sequence>
<feature type="transmembrane region" description="Helical" evidence="1">
    <location>
        <begin position="492"/>
        <end position="511"/>
    </location>
</feature>
<dbReference type="InterPro" id="IPR002921">
    <property type="entry name" value="Fungal_lipase-type"/>
</dbReference>
<dbReference type="InterPro" id="IPR029058">
    <property type="entry name" value="AB_hydrolase_fold"/>
</dbReference>
<organism evidence="3 4">
    <name type="scientific">Thraustotheca clavata</name>
    <dbReference type="NCBI Taxonomy" id="74557"/>
    <lineage>
        <taxon>Eukaryota</taxon>
        <taxon>Sar</taxon>
        <taxon>Stramenopiles</taxon>
        <taxon>Oomycota</taxon>
        <taxon>Saprolegniomycetes</taxon>
        <taxon>Saprolegniales</taxon>
        <taxon>Achlyaceae</taxon>
        <taxon>Thraustotheca</taxon>
    </lineage>
</organism>
<protein>
    <recommendedName>
        <fullName evidence="2">Fungal lipase-type domain-containing protein</fullName>
    </recommendedName>
</protein>